<keyword evidence="8 21" id="KW-0732">Signal</keyword>
<dbReference type="GO" id="GO:0006508">
    <property type="term" value="P:proteolysis"/>
    <property type="evidence" value="ECO:0007669"/>
    <property type="project" value="UniProtKB-KW"/>
</dbReference>
<dbReference type="AlphaFoldDB" id="A0A8K0XNE2"/>
<evidence type="ECO:0000256" key="5">
    <source>
        <dbReference type="ARBA" id="ARBA00022670"/>
    </source>
</evidence>
<keyword evidence="23" id="KW-1185">Reference proteome</keyword>
<evidence type="ECO:0000256" key="9">
    <source>
        <dbReference type="ARBA" id="ARBA00022801"/>
    </source>
</evidence>
<dbReference type="InterPro" id="IPR029058">
    <property type="entry name" value="AB_hydrolase_fold"/>
</dbReference>
<comment type="similarity">
    <text evidence="3">Belongs to the peptidase S10 family.</text>
</comment>
<sequence>MLSALYSGFLWALLPLSFFAAKADAAPANDVPPAQSFYVSTVPDLHQDPNRPLRIYAGHLSSDANATAASPKDLTPHLYFVMVKPRRTADKDRVIFWFNGGPGCSSFDGLMMEVGPWRVDGKGGLQMIEGGWEEYTTVVYVDQPVGTGFSYTSSNHYLHDIPEAASHLLQFMENFYGIFPEYRTMDTYFAGESFAGQYIPYFANALLDSSMNIPLRGVAIGNGWMHGRTQYPSFLDYAVKHGITELNSDDYKRGKEATDKCMVDLDETAARIGHEPVHTELCESVLQSVVRHKRHKVDNRQKCLNIYDVRLDDDMPACGLNWPPDLKDIGNYLHRPDFLREFHATRSPSPWVECRGKIHTAFNTKHTNSSVTVVPRLLERIPMMLFAGDQDLICNYVGIESMIQAMTWNGEKGLGTVQTQSWSVNNTAAGTWVTSRNLTYVKIFNASHMVGYDLPHVSHDMMLRFMGVNFSAITDGSVRIPSALGSDAKPVPILATEPSPTPAPGKTKEQNKAMWEAYYNAGSAALVLVIIAILIGGFVWWRSRKGKLRGIGLPVTREDIQQEEEHIPLTQSNGNADDSDEEGSRQRKGKGRATGLTPREEIFGVGDDEDDDVRSPRH</sequence>
<evidence type="ECO:0000256" key="1">
    <source>
        <dbReference type="ARBA" id="ARBA00001003"/>
    </source>
</evidence>
<comment type="function">
    <text evidence="14">Protease with a carboxypeptidase B-like function involved in the C-terminal processing of the lysine and arginine residues from protein precursors. Promotes cell fusion and is involved in the programmed cell death.</text>
</comment>
<feature type="chain" id="PRO_5035472079" description="Pheromone-processing carboxypeptidase KEX1" evidence="21">
    <location>
        <begin position="26"/>
        <end position="618"/>
    </location>
</feature>
<comment type="catalytic activity">
    <reaction evidence="1">
        <text>Preferential release of a C-terminal arginine or lysine residue.</text>
        <dbReference type="EC" id="3.4.16.6"/>
    </reaction>
</comment>
<evidence type="ECO:0000256" key="2">
    <source>
        <dbReference type="ARBA" id="ARBA00004393"/>
    </source>
</evidence>
<evidence type="ECO:0000256" key="7">
    <source>
        <dbReference type="ARBA" id="ARBA00022703"/>
    </source>
</evidence>
<feature type="region of interest" description="Disordered" evidence="19">
    <location>
        <begin position="562"/>
        <end position="618"/>
    </location>
</feature>
<proteinExistence type="inferred from homology"/>
<evidence type="ECO:0000256" key="10">
    <source>
        <dbReference type="ARBA" id="ARBA00022989"/>
    </source>
</evidence>
<evidence type="ECO:0000256" key="11">
    <source>
        <dbReference type="ARBA" id="ARBA00023034"/>
    </source>
</evidence>
<dbReference type="EC" id="3.4.16.6" evidence="15"/>
<keyword evidence="13" id="KW-0325">Glycoprotein</keyword>
<gene>
    <name evidence="22" type="ORF">BXZ70DRAFT_1032558</name>
</gene>
<evidence type="ECO:0000256" key="14">
    <source>
        <dbReference type="ARBA" id="ARBA00037042"/>
    </source>
</evidence>
<evidence type="ECO:0000256" key="13">
    <source>
        <dbReference type="ARBA" id="ARBA00023180"/>
    </source>
</evidence>
<dbReference type="PANTHER" id="PTHR11802">
    <property type="entry name" value="SERINE PROTEASE FAMILY S10 SERINE CARBOXYPEPTIDASE"/>
    <property type="match status" value="1"/>
</dbReference>
<dbReference type="SUPFAM" id="SSF53474">
    <property type="entry name" value="alpha/beta-Hydrolases"/>
    <property type="match status" value="1"/>
</dbReference>
<protein>
    <recommendedName>
        <fullName evidence="17">Pheromone-processing carboxypeptidase KEX1</fullName>
        <ecNumber evidence="15">3.4.16.6</ecNumber>
    </recommendedName>
    <alternativeName>
        <fullName evidence="18">Carboxypeptidase D</fullName>
    </alternativeName>
    <alternativeName>
        <fullName evidence="16">Pheromone-processing carboxypeptidase kex1</fullName>
    </alternativeName>
</protein>
<keyword evidence="9" id="KW-0378">Hydrolase</keyword>
<keyword evidence="10 20" id="KW-1133">Transmembrane helix</keyword>
<feature type="transmembrane region" description="Helical" evidence="20">
    <location>
        <begin position="517"/>
        <end position="541"/>
    </location>
</feature>
<evidence type="ECO:0000313" key="23">
    <source>
        <dbReference type="Proteomes" id="UP000813824"/>
    </source>
</evidence>
<evidence type="ECO:0000256" key="12">
    <source>
        <dbReference type="ARBA" id="ARBA00023136"/>
    </source>
</evidence>
<evidence type="ECO:0000256" key="15">
    <source>
        <dbReference type="ARBA" id="ARBA00038895"/>
    </source>
</evidence>
<evidence type="ECO:0000256" key="16">
    <source>
        <dbReference type="ARBA" id="ARBA00040403"/>
    </source>
</evidence>
<evidence type="ECO:0000256" key="6">
    <source>
        <dbReference type="ARBA" id="ARBA00022692"/>
    </source>
</evidence>
<evidence type="ECO:0000256" key="20">
    <source>
        <dbReference type="SAM" id="Phobius"/>
    </source>
</evidence>
<keyword evidence="11" id="KW-0333">Golgi apparatus</keyword>
<keyword evidence="12 20" id="KW-0472">Membrane</keyword>
<evidence type="ECO:0000256" key="3">
    <source>
        <dbReference type="ARBA" id="ARBA00009431"/>
    </source>
</evidence>
<dbReference type="GO" id="GO:0005802">
    <property type="term" value="C:trans-Golgi network"/>
    <property type="evidence" value="ECO:0007669"/>
    <property type="project" value="TreeGrafter"/>
</dbReference>
<evidence type="ECO:0000256" key="19">
    <source>
        <dbReference type="SAM" id="MobiDB-lite"/>
    </source>
</evidence>
<accession>A0A8K0XNE2</accession>
<dbReference type="PANTHER" id="PTHR11802:SF190">
    <property type="entry name" value="PHEROMONE-PROCESSING CARBOXYPEPTIDASE KEX1"/>
    <property type="match status" value="1"/>
</dbReference>
<evidence type="ECO:0000256" key="8">
    <source>
        <dbReference type="ARBA" id="ARBA00022729"/>
    </source>
</evidence>
<keyword evidence="6 20" id="KW-0812">Transmembrane</keyword>
<dbReference type="Pfam" id="PF00450">
    <property type="entry name" value="Peptidase_S10"/>
    <property type="match status" value="1"/>
</dbReference>
<evidence type="ECO:0000256" key="4">
    <source>
        <dbReference type="ARBA" id="ARBA00022645"/>
    </source>
</evidence>
<evidence type="ECO:0000313" key="22">
    <source>
        <dbReference type="EMBL" id="KAH8096683.1"/>
    </source>
</evidence>
<keyword evidence="7" id="KW-0053">Apoptosis</keyword>
<evidence type="ECO:0000256" key="18">
    <source>
        <dbReference type="ARBA" id="ARBA00042717"/>
    </source>
</evidence>
<name>A0A8K0XNE2_9AGAR</name>
<comment type="caution">
    <text evidence="22">The sequence shown here is derived from an EMBL/GenBank/DDBJ whole genome shotgun (WGS) entry which is preliminary data.</text>
</comment>
<feature type="signal peptide" evidence="21">
    <location>
        <begin position="1"/>
        <end position="25"/>
    </location>
</feature>
<evidence type="ECO:0000256" key="21">
    <source>
        <dbReference type="SAM" id="SignalP"/>
    </source>
</evidence>
<dbReference type="OrthoDB" id="443318at2759"/>
<organism evidence="22 23">
    <name type="scientific">Cristinia sonorae</name>
    <dbReference type="NCBI Taxonomy" id="1940300"/>
    <lineage>
        <taxon>Eukaryota</taxon>
        <taxon>Fungi</taxon>
        <taxon>Dikarya</taxon>
        <taxon>Basidiomycota</taxon>
        <taxon>Agaricomycotina</taxon>
        <taxon>Agaricomycetes</taxon>
        <taxon>Agaricomycetidae</taxon>
        <taxon>Agaricales</taxon>
        <taxon>Pleurotineae</taxon>
        <taxon>Stephanosporaceae</taxon>
        <taxon>Cristinia</taxon>
    </lineage>
</organism>
<dbReference type="GO" id="GO:0006915">
    <property type="term" value="P:apoptotic process"/>
    <property type="evidence" value="ECO:0007669"/>
    <property type="project" value="UniProtKB-KW"/>
</dbReference>
<dbReference type="Proteomes" id="UP000813824">
    <property type="component" value="Unassembled WGS sequence"/>
</dbReference>
<dbReference type="Gene3D" id="3.40.50.1820">
    <property type="entry name" value="alpha/beta hydrolase"/>
    <property type="match status" value="1"/>
</dbReference>
<dbReference type="InterPro" id="IPR001563">
    <property type="entry name" value="Peptidase_S10"/>
</dbReference>
<dbReference type="GO" id="GO:0004185">
    <property type="term" value="F:serine-type carboxypeptidase activity"/>
    <property type="evidence" value="ECO:0007669"/>
    <property type="project" value="UniProtKB-EC"/>
</dbReference>
<dbReference type="EMBL" id="JAEVFJ010000023">
    <property type="protein sequence ID" value="KAH8096683.1"/>
    <property type="molecule type" value="Genomic_DNA"/>
</dbReference>
<dbReference type="FunFam" id="3.40.50.1820:FF:000121">
    <property type="entry name" value="Carboxypeptidase D"/>
    <property type="match status" value="1"/>
</dbReference>
<reference evidence="22" key="1">
    <citation type="journal article" date="2021" name="New Phytol.">
        <title>Evolutionary innovations through gain and loss of genes in the ectomycorrhizal Boletales.</title>
        <authorList>
            <person name="Wu G."/>
            <person name="Miyauchi S."/>
            <person name="Morin E."/>
            <person name="Kuo A."/>
            <person name="Drula E."/>
            <person name="Varga T."/>
            <person name="Kohler A."/>
            <person name="Feng B."/>
            <person name="Cao Y."/>
            <person name="Lipzen A."/>
            <person name="Daum C."/>
            <person name="Hundley H."/>
            <person name="Pangilinan J."/>
            <person name="Johnson J."/>
            <person name="Barry K."/>
            <person name="LaButti K."/>
            <person name="Ng V."/>
            <person name="Ahrendt S."/>
            <person name="Min B."/>
            <person name="Choi I.G."/>
            <person name="Park H."/>
            <person name="Plett J.M."/>
            <person name="Magnuson J."/>
            <person name="Spatafora J.W."/>
            <person name="Nagy L.G."/>
            <person name="Henrissat B."/>
            <person name="Grigoriev I.V."/>
            <person name="Yang Z.L."/>
            <person name="Xu J."/>
            <person name="Martin F.M."/>
        </authorList>
    </citation>
    <scope>NUCLEOTIDE SEQUENCE</scope>
    <source>
        <strain evidence="22">KKN 215</strain>
    </source>
</reference>
<evidence type="ECO:0000256" key="17">
    <source>
        <dbReference type="ARBA" id="ARBA00040628"/>
    </source>
</evidence>
<keyword evidence="5" id="KW-0645">Protease</keyword>
<keyword evidence="4" id="KW-0121">Carboxypeptidase</keyword>
<comment type="subcellular location">
    <subcellularLocation>
        <location evidence="2">Golgi apparatus</location>
        <location evidence="2">trans-Golgi network membrane</location>
        <topology evidence="2">Single-pass type I membrane protein</topology>
    </subcellularLocation>
</comment>
<dbReference type="PRINTS" id="PR00724">
    <property type="entry name" value="CRBOXYPTASEC"/>
</dbReference>